<protein>
    <recommendedName>
        <fullName evidence="1">DDE-1 domain-containing protein</fullName>
    </recommendedName>
</protein>
<dbReference type="EMBL" id="JH159151">
    <property type="protein sequence ID" value="EGZ30767.1"/>
    <property type="molecule type" value="Genomic_DNA"/>
</dbReference>
<dbReference type="GeneID" id="20654362"/>
<dbReference type="InterPro" id="IPR004875">
    <property type="entry name" value="DDE_SF_endonuclease_dom"/>
</dbReference>
<evidence type="ECO:0000259" key="1">
    <source>
        <dbReference type="Pfam" id="PF03184"/>
    </source>
</evidence>
<organism evidence="2 3">
    <name type="scientific">Phytophthora sojae (strain P6497)</name>
    <name type="common">Soybean stem and root rot agent</name>
    <name type="synonym">Phytophthora megasperma f. sp. glycines</name>
    <dbReference type="NCBI Taxonomy" id="1094619"/>
    <lineage>
        <taxon>Eukaryota</taxon>
        <taxon>Sar</taxon>
        <taxon>Stramenopiles</taxon>
        <taxon>Oomycota</taxon>
        <taxon>Peronosporomycetes</taxon>
        <taxon>Peronosporales</taxon>
        <taxon>Peronosporaceae</taxon>
        <taxon>Phytophthora</taxon>
    </lineage>
</organism>
<dbReference type="KEGG" id="psoj:PHYSODRAFT_473510"/>
<proteinExistence type="predicted"/>
<dbReference type="AlphaFoldDB" id="G4YP07"/>
<reference evidence="2 3" key="1">
    <citation type="journal article" date="2006" name="Science">
        <title>Phytophthora genome sequences uncover evolutionary origins and mechanisms of pathogenesis.</title>
        <authorList>
            <person name="Tyler B.M."/>
            <person name="Tripathy S."/>
            <person name="Zhang X."/>
            <person name="Dehal P."/>
            <person name="Jiang R.H."/>
            <person name="Aerts A."/>
            <person name="Arredondo F.D."/>
            <person name="Baxter L."/>
            <person name="Bensasson D."/>
            <person name="Beynon J.L."/>
            <person name="Chapman J."/>
            <person name="Damasceno C.M."/>
            <person name="Dorrance A.E."/>
            <person name="Dou D."/>
            <person name="Dickerman A.W."/>
            <person name="Dubchak I.L."/>
            <person name="Garbelotto M."/>
            <person name="Gijzen M."/>
            <person name="Gordon S.G."/>
            <person name="Govers F."/>
            <person name="Grunwald N.J."/>
            <person name="Huang W."/>
            <person name="Ivors K.L."/>
            <person name="Jones R.W."/>
            <person name="Kamoun S."/>
            <person name="Krampis K."/>
            <person name="Lamour K.H."/>
            <person name="Lee M.K."/>
            <person name="McDonald W.H."/>
            <person name="Medina M."/>
            <person name="Meijer H.J."/>
            <person name="Nordberg E.K."/>
            <person name="Maclean D.J."/>
            <person name="Ospina-Giraldo M.D."/>
            <person name="Morris P.F."/>
            <person name="Phuntumart V."/>
            <person name="Putnam N.H."/>
            <person name="Rash S."/>
            <person name="Rose J.K."/>
            <person name="Sakihama Y."/>
            <person name="Salamov A.A."/>
            <person name="Savidor A."/>
            <person name="Scheuring C.F."/>
            <person name="Smith B.M."/>
            <person name="Sobral B.W."/>
            <person name="Terry A."/>
            <person name="Torto-Alalibo T.A."/>
            <person name="Win J."/>
            <person name="Xu Z."/>
            <person name="Zhang H."/>
            <person name="Grigoriev I.V."/>
            <person name="Rokhsar D.S."/>
            <person name="Boore J.L."/>
        </authorList>
    </citation>
    <scope>NUCLEOTIDE SEQUENCE [LARGE SCALE GENOMIC DNA]</scope>
    <source>
        <strain evidence="2 3">P6497</strain>
    </source>
</reference>
<dbReference type="Proteomes" id="UP000002640">
    <property type="component" value="Unassembled WGS sequence"/>
</dbReference>
<keyword evidence="3" id="KW-1185">Reference proteome</keyword>
<evidence type="ECO:0000313" key="3">
    <source>
        <dbReference type="Proteomes" id="UP000002640"/>
    </source>
</evidence>
<gene>
    <name evidence="2" type="ORF">PHYSODRAFT_473510</name>
</gene>
<accession>G4YP07</accession>
<name>G4YP07_PHYSP</name>
<feature type="domain" description="DDE-1" evidence="1">
    <location>
        <begin position="14"/>
        <end position="76"/>
    </location>
</feature>
<dbReference type="Pfam" id="PF03184">
    <property type="entry name" value="DDE_1"/>
    <property type="match status" value="1"/>
</dbReference>
<sequence length="76" mass="8375">MNKSVWQDHVIDGVWGEFVSTEQPDALALYLDILTCHVSTESIEGFVGWGTEVVPLPKNTTGILQPLDVGIMSLFK</sequence>
<dbReference type="RefSeq" id="XP_009518042.1">
    <property type="nucleotide sequence ID" value="XM_009519747.1"/>
</dbReference>
<dbReference type="InParanoid" id="G4YP07"/>
<evidence type="ECO:0000313" key="2">
    <source>
        <dbReference type="EMBL" id="EGZ30767.1"/>
    </source>
</evidence>
<dbReference type="GO" id="GO:0003676">
    <property type="term" value="F:nucleic acid binding"/>
    <property type="evidence" value="ECO:0007669"/>
    <property type="project" value="InterPro"/>
</dbReference>